<protein>
    <submittedName>
        <fullName evidence="12">Uncharacterized protein</fullName>
    </submittedName>
</protein>
<dbReference type="Proteomes" id="UP001176961">
    <property type="component" value="Unassembled WGS sequence"/>
</dbReference>
<dbReference type="AlphaFoldDB" id="A0AA36GNK9"/>
<dbReference type="GO" id="GO:0046872">
    <property type="term" value="F:metal ion binding"/>
    <property type="evidence" value="ECO:0007669"/>
    <property type="project" value="UniProtKB-KW"/>
</dbReference>
<evidence type="ECO:0000256" key="5">
    <source>
        <dbReference type="ARBA" id="ARBA00022833"/>
    </source>
</evidence>
<evidence type="ECO:0000256" key="1">
    <source>
        <dbReference type="ARBA" id="ARBA00004141"/>
    </source>
</evidence>
<dbReference type="SUPFAM" id="SSF49764">
    <property type="entry name" value="HSP20-like chaperones"/>
    <property type="match status" value="1"/>
</dbReference>
<feature type="transmembrane region" description="Helical" evidence="8">
    <location>
        <begin position="560"/>
        <end position="583"/>
    </location>
</feature>
<feature type="chain" id="PRO_5041443656" evidence="9">
    <location>
        <begin position="30"/>
        <end position="595"/>
    </location>
</feature>
<keyword evidence="4" id="KW-0677">Repeat</keyword>
<evidence type="ECO:0000259" key="10">
    <source>
        <dbReference type="PROSITE" id="PS51203"/>
    </source>
</evidence>
<evidence type="ECO:0000256" key="3">
    <source>
        <dbReference type="ARBA" id="ARBA00022723"/>
    </source>
</evidence>
<feature type="transmembrane region" description="Helical" evidence="8">
    <location>
        <begin position="479"/>
        <end position="499"/>
    </location>
</feature>
<dbReference type="Pfam" id="PF01027">
    <property type="entry name" value="Bax1-I"/>
    <property type="match status" value="1"/>
</dbReference>
<comment type="caution">
    <text evidence="12">The sequence shown here is derived from an EMBL/GenBank/DDBJ whole genome shotgun (WGS) entry which is preliminary data.</text>
</comment>
<feature type="signal peptide" evidence="9">
    <location>
        <begin position="1"/>
        <end position="29"/>
    </location>
</feature>
<proteinExistence type="predicted"/>
<evidence type="ECO:0000256" key="9">
    <source>
        <dbReference type="SAM" id="SignalP"/>
    </source>
</evidence>
<evidence type="ECO:0000256" key="4">
    <source>
        <dbReference type="ARBA" id="ARBA00022737"/>
    </source>
</evidence>
<organism evidence="12 13">
    <name type="scientific">Cylicocyclus nassatus</name>
    <name type="common">Nematode worm</name>
    <dbReference type="NCBI Taxonomy" id="53992"/>
    <lineage>
        <taxon>Eukaryota</taxon>
        <taxon>Metazoa</taxon>
        <taxon>Ecdysozoa</taxon>
        <taxon>Nematoda</taxon>
        <taxon>Chromadorea</taxon>
        <taxon>Rhabditida</taxon>
        <taxon>Rhabditina</taxon>
        <taxon>Rhabditomorpha</taxon>
        <taxon>Strongyloidea</taxon>
        <taxon>Strongylidae</taxon>
        <taxon>Cylicocyclus</taxon>
    </lineage>
</organism>
<evidence type="ECO:0000256" key="8">
    <source>
        <dbReference type="SAM" id="Phobius"/>
    </source>
</evidence>
<comment type="subcellular location">
    <subcellularLocation>
        <location evidence="1">Membrane</location>
        <topology evidence="1">Multi-pass membrane protein</topology>
    </subcellularLocation>
</comment>
<sequence length="595" mass="66865">MSWISLKLGTWAFSDMAVWLRAMPADTSAAEETLVQCYNKGCGQKFDPNTNTPDSCLYHPGPPYFHDAYKIWNCCNKKSTDFSTWLNFPGCTRGKHNPEKPADIVKVAAVKEIRPEKEEEVIVWKGLNKPAERKAEQERKEVPLTIETTPAAHAAIQRWRDQQAGKAKDEGLRIGAPCRNNACDKSYSGPESDETPCIHHPGQAIFHEGMKYWSCCQKKTSNFNAFLQQGGCSKGKHQWSANEKVDHVRDDWFSANGLITINVYCKGALPEDVRVTSDGQMLRLHIVHGFGKKETDLIYDLWGEVVCEESKAIVGERKVEVILKQKDLAGWPRLRYDPALDTREGKEEEVKAHYLRMNRARDQGATNFFDNINRTFTGLNDHLEKNVQEHLRNVYATVAAGVGAAAIGAGIHLFTNILRANFLMAFVSMGLMFALISTPHTRDNEKKRLAYYFAFCGLSGLSIGPLLERVIEIDPSIVLTALLATTTVFGCFSLVATYAPSTKYIHMGGTLASASLCLLFAAFFASYYVIILGGLALACAFVVYDTQLIAEKSRRGDDDYIWHAIELFMDFANIFRYLIVLLADKKERDNRKRRN</sequence>
<dbReference type="InterPro" id="IPR006214">
    <property type="entry name" value="Bax_inhibitor_1-related"/>
</dbReference>
<keyword evidence="13" id="KW-1185">Reference proteome</keyword>
<feature type="transmembrane region" description="Helical" evidence="8">
    <location>
        <begin position="420"/>
        <end position="437"/>
    </location>
</feature>
<evidence type="ECO:0000256" key="6">
    <source>
        <dbReference type="ARBA" id="ARBA00022989"/>
    </source>
</evidence>
<feature type="transmembrane region" description="Helical" evidence="8">
    <location>
        <begin position="394"/>
        <end position="414"/>
    </location>
</feature>
<gene>
    <name evidence="12" type="ORF">CYNAS_LOCUS7409</name>
</gene>
<dbReference type="Pfam" id="PF04969">
    <property type="entry name" value="CS"/>
    <property type="match status" value="1"/>
</dbReference>
<reference evidence="12" key="1">
    <citation type="submission" date="2023-07" db="EMBL/GenBank/DDBJ databases">
        <authorList>
            <consortium name="CYATHOMIX"/>
        </authorList>
    </citation>
    <scope>NUCLEOTIDE SEQUENCE</scope>
    <source>
        <strain evidence="12">N/A</strain>
    </source>
</reference>
<dbReference type="PANTHER" id="PTHR46983:SF3">
    <property type="entry name" value="CHPADIPLOID STATE MAINTENANCE PROTEIN CHPA"/>
    <property type="match status" value="1"/>
</dbReference>
<dbReference type="InterPro" id="IPR007052">
    <property type="entry name" value="CS_dom"/>
</dbReference>
<dbReference type="PANTHER" id="PTHR46983">
    <property type="entry name" value="CYSTEINE AND HISTIDINE-RICH DOMAIN-CONTAINING PROTEIN 1"/>
    <property type="match status" value="1"/>
</dbReference>
<dbReference type="PROSITE" id="PS51401">
    <property type="entry name" value="CHORD"/>
    <property type="match status" value="2"/>
</dbReference>
<name>A0AA36GNK9_CYLNA</name>
<keyword evidence="7 8" id="KW-0472">Membrane</keyword>
<feature type="transmembrane region" description="Helical" evidence="8">
    <location>
        <begin position="449"/>
        <end position="467"/>
    </location>
</feature>
<dbReference type="Gene3D" id="2.60.40.790">
    <property type="match status" value="1"/>
</dbReference>
<evidence type="ECO:0000256" key="2">
    <source>
        <dbReference type="ARBA" id="ARBA00022692"/>
    </source>
</evidence>
<evidence type="ECO:0000313" key="12">
    <source>
        <dbReference type="EMBL" id="CAJ0595426.1"/>
    </source>
</evidence>
<feature type="domain" description="CHORD" evidence="11">
    <location>
        <begin position="37"/>
        <end position="96"/>
    </location>
</feature>
<dbReference type="CDD" id="cd10430">
    <property type="entry name" value="BI-1"/>
    <property type="match status" value="1"/>
</dbReference>
<dbReference type="InterPro" id="IPR008978">
    <property type="entry name" value="HSP20-like_chaperone"/>
</dbReference>
<dbReference type="Gene3D" id="4.10.1130.20">
    <property type="match status" value="2"/>
</dbReference>
<dbReference type="GO" id="GO:0016020">
    <property type="term" value="C:membrane"/>
    <property type="evidence" value="ECO:0007669"/>
    <property type="project" value="UniProtKB-SubCell"/>
</dbReference>
<keyword evidence="5" id="KW-0862">Zinc</keyword>
<dbReference type="CDD" id="cd06466">
    <property type="entry name" value="p23_CS_SGT1_like"/>
    <property type="match status" value="1"/>
</dbReference>
<dbReference type="InterPro" id="IPR039790">
    <property type="entry name" value="CHRD1"/>
</dbReference>
<feature type="domain" description="CHORD" evidence="11">
    <location>
        <begin position="178"/>
        <end position="237"/>
    </location>
</feature>
<dbReference type="PROSITE" id="PS51203">
    <property type="entry name" value="CS"/>
    <property type="match status" value="1"/>
</dbReference>
<feature type="transmembrane region" description="Helical" evidence="8">
    <location>
        <begin position="511"/>
        <end position="544"/>
    </location>
</feature>
<dbReference type="Pfam" id="PF04968">
    <property type="entry name" value="CHORD"/>
    <property type="match status" value="2"/>
</dbReference>
<keyword evidence="2 8" id="KW-0812">Transmembrane</keyword>
<keyword evidence="6 8" id="KW-1133">Transmembrane helix</keyword>
<keyword evidence="9" id="KW-0732">Signal</keyword>
<evidence type="ECO:0000256" key="7">
    <source>
        <dbReference type="ARBA" id="ARBA00023136"/>
    </source>
</evidence>
<accession>A0AA36GNK9</accession>
<dbReference type="InterPro" id="IPR007051">
    <property type="entry name" value="CHORD_dom"/>
</dbReference>
<dbReference type="EMBL" id="CATQJL010000112">
    <property type="protein sequence ID" value="CAJ0595426.1"/>
    <property type="molecule type" value="Genomic_DNA"/>
</dbReference>
<evidence type="ECO:0000313" key="13">
    <source>
        <dbReference type="Proteomes" id="UP001176961"/>
    </source>
</evidence>
<evidence type="ECO:0000259" key="11">
    <source>
        <dbReference type="PROSITE" id="PS51401"/>
    </source>
</evidence>
<keyword evidence="3" id="KW-0479">Metal-binding</keyword>
<feature type="domain" description="CS" evidence="10">
    <location>
        <begin position="245"/>
        <end position="335"/>
    </location>
</feature>